<feature type="region of interest" description="Disordered" evidence="6">
    <location>
        <begin position="302"/>
        <end position="330"/>
    </location>
</feature>
<protein>
    <submittedName>
        <fullName evidence="9">Cytochrome c554 family protein</fullName>
    </submittedName>
</protein>
<accession>A0A8J6TKL3</accession>
<feature type="chain" id="PRO_5035244196" evidence="7">
    <location>
        <begin position="20"/>
        <end position="532"/>
    </location>
</feature>
<dbReference type="SUPFAM" id="SSF46626">
    <property type="entry name" value="Cytochrome c"/>
    <property type="match status" value="1"/>
</dbReference>
<evidence type="ECO:0000259" key="8">
    <source>
        <dbReference type="PROSITE" id="PS51007"/>
    </source>
</evidence>
<dbReference type="InterPro" id="IPR051829">
    <property type="entry name" value="Multiheme_Cytochr_ET"/>
</dbReference>
<dbReference type="AlphaFoldDB" id="A0A8J6TKL3"/>
<keyword evidence="2 5" id="KW-0479">Metal-binding</keyword>
<dbReference type="PANTHER" id="PTHR35038">
    <property type="entry name" value="DISSIMILATORY SULFITE REDUCTASE SIRA"/>
    <property type="match status" value="1"/>
</dbReference>
<dbReference type="InterPro" id="IPR009056">
    <property type="entry name" value="Cyt_c-like_dom"/>
</dbReference>
<dbReference type="SUPFAM" id="SSF48695">
    <property type="entry name" value="Multiheme cytochromes"/>
    <property type="match status" value="1"/>
</dbReference>
<dbReference type="PROSITE" id="PS51007">
    <property type="entry name" value="CYTC"/>
    <property type="match status" value="1"/>
</dbReference>
<dbReference type="EMBL" id="JACNJH010000089">
    <property type="protein sequence ID" value="MBC8360429.1"/>
    <property type="molecule type" value="Genomic_DNA"/>
</dbReference>
<dbReference type="Gene3D" id="1.10.1130.10">
    <property type="entry name" value="Flavocytochrome C3, Chain A"/>
    <property type="match status" value="1"/>
</dbReference>
<evidence type="ECO:0000256" key="7">
    <source>
        <dbReference type="SAM" id="SignalP"/>
    </source>
</evidence>
<sequence>MKRALILLIAILTSSLAFATVEDGKTLFEQKCDKCHSLERSLKKTKDLAAWKKTNLRMMKKSRGDITEQDVEKISDYLAGRGKPVKPAVEAKPEKEAKMVEKHDLFDFKKVRVDQFIDPAVCGDCHSEKFQQWNGSMHSKAFADPLWRAATKLFFKESVKEEALLEMKACIKCHTPLGFRSHSISSPKDDFDKLAELPAQGIFCNWCHNINEVKHIGNDGYEVAPGGGEEDPSTMLGPLKDAYSDFHPTKYSELHTRAEFCGLCHNVSHAANNLPLEQTYNEWKNSPYNTKNPATTVNCQDCHMRQRPGIPATGKTPRPDNPGKAADDGPDRKHIWTHYFVGANALITKLLNSEIHAQMAVERLKNAADLELIKSESYTQNGLSHISVKVTNSGAGHYLPTGLTEVRQMWLDVTITDSAGKTIFRSGALDTNGNLDEHAVLYYTLLGNEKGAPVVNVAMADRILYDHRIPPKGYLIEKYSFQIPSEAVSPLTVAATLKYRSASQSLARKLLGNSAPEITVVDMVGVVDKLEF</sequence>
<evidence type="ECO:0000256" key="4">
    <source>
        <dbReference type="ARBA" id="ARBA00023004"/>
    </source>
</evidence>
<keyword evidence="3 7" id="KW-0732">Signal</keyword>
<dbReference type="Proteomes" id="UP000603434">
    <property type="component" value="Unassembled WGS sequence"/>
</dbReference>
<dbReference type="Pfam" id="PF13435">
    <property type="entry name" value="Cytochrome_C554"/>
    <property type="match status" value="1"/>
</dbReference>
<name>A0A8J6TKL3_9BACT</name>
<evidence type="ECO:0000313" key="9">
    <source>
        <dbReference type="EMBL" id="MBC8360429.1"/>
    </source>
</evidence>
<feature type="signal peptide" evidence="7">
    <location>
        <begin position="1"/>
        <end position="19"/>
    </location>
</feature>
<keyword evidence="1 5" id="KW-0349">Heme</keyword>
<keyword evidence="4 5" id="KW-0408">Iron</keyword>
<evidence type="ECO:0000256" key="2">
    <source>
        <dbReference type="ARBA" id="ARBA00022723"/>
    </source>
</evidence>
<evidence type="ECO:0000256" key="5">
    <source>
        <dbReference type="PROSITE-ProRule" id="PRU00433"/>
    </source>
</evidence>
<comment type="caution">
    <text evidence="9">The sequence shown here is derived from an EMBL/GenBank/DDBJ whole genome shotgun (WGS) entry which is preliminary data.</text>
</comment>
<feature type="domain" description="Cytochrome c" evidence="8">
    <location>
        <begin position="19"/>
        <end position="113"/>
    </location>
</feature>
<gene>
    <name evidence="9" type="ORF">H8E23_03380</name>
</gene>
<dbReference type="GO" id="GO:0020037">
    <property type="term" value="F:heme binding"/>
    <property type="evidence" value="ECO:0007669"/>
    <property type="project" value="InterPro"/>
</dbReference>
<dbReference type="InterPro" id="IPR036280">
    <property type="entry name" value="Multihaem_cyt_sf"/>
</dbReference>
<evidence type="ECO:0000256" key="3">
    <source>
        <dbReference type="ARBA" id="ARBA00022729"/>
    </source>
</evidence>
<reference evidence="9 10" key="1">
    <citation type="submission" date="2020-08" db="EMBL/GenBank/DDBJ databases">
        <title>Bridging the membrane lipid divide: bacteria of the FCB group superphylum have the potential to synthesize archaeal ether lipids.</title>
        <authorList>
            <person name="Villanueva L."/>
            <person name="Von Meijenfeldt F.A.B."/>
            <person name="Westbye A.B."/>
            <person name="Yadav S."/>
            <person name="Hopmans E.C."/>
            <person name="Dutilh B.E."/>
            <person name="Sinninghe Damste J.S."/>
        </authorList>
    </citation>
    <scope>NUCLEOTIDE SEQUENCE [LARGE SCALE GENOMIC DNA]</scope>
    <source>
        <strain evidence="9">NIOZ-UU30</strain>
    </source>
</reference>
<proteinExistence type="predicted"/>
<dbReference type="GO" id="GO:0046872">
    <property type="term" value="F:metal ion binding"/>
    <property type="evidence" value="ECO:0007669"/>
    <property type="project" value="UniProtKB-KW"/>
</dbReference>
<dbReference type="InterPro" id="IPR036909">
    <property type="entry name" value="Cyt_c-like_dom_sf"/>
</dbReference>
<evidence type="ECO:0000313" key="10">
    <source>
        <dbReference type="Proteomes" id="UP000603434"/>
    </source>
</evidence>
<dbReference type="PANTHER" id="PTHR35038:SF8">
    <property type="entry name" value="C-TYPE POLYHEME CYTOCHROME OMCC"/>
    <property type="match status" value="1"/>
</dbReference>
<dbReference type="GO" id="GO:0009055">
    <property type="term" value="F:electron transfer activity"/>
    <property type="evidence" value="ECO:0007669"/>
    <property type="project" value="InterPro"/>
</dbReference>
<organism evidence="9 10">
    <name type="scientific">Candidatus Desulfatibia profunda</name>
    <dbReference type="NCBI Taxonomy" id="2841695"/>
    <lineage>
        <taxon>Bacteria</taxon>
        <taxon>Pseudomonadati</taxon>
        <taxon>Thermodesulfobacteriota</taxon>
        <taxon>Desulfobacteria</taxon>
        <taxon>Desulfobacterales</taxon>
        <taxon>Desulfobacterales incertae sedis</taxon>
        <taxon>Candidatus Desulfatibia</taxon>
    </lineage>
</organism>
<evidence type="ECO:0000256" key="6">
    <source>
        <dbReference type="SAM" id="MobiDB-lite"/>
    </source>
</evidence>
<dbReference type="InterPro" id="IPR023155">
    <property type="entry name" value="Cyt_c-552/4"/>
</dbReference>
<dbReference type="Gene3D" id="1.10.760.10">
    <property type="entry name" value="Cytochrome c-like domain"/>
    <property type="match status" value="1"/>
</dbReference>
<evidence type="ECO:0000256" key="1">
    <source>
        <dbReference type="ARBA" id="ARBA00022617"/>
    </source>
</evidence>